<dbReference type="AlphaFoldDB" id="A0A1H6JVG3"/>
<sequence>MLLAAAGLTAALVVAPTAAAQGSPSVPQCVDTGGAQAIGGTTTQCATPGNVSINATPAEPTYLYPWDDEFYGPALIIGGFGGGFHGGGHGGR</sequence>
<evidence type="ECO:0000313" key="3">
    <source>
        <dbReference type="Proteomes" id="UP000182915"/>
    </source>
</evidence>
<dbReference type="RefSeq" id="WP_235632244.1">
    <property type="nucleotide sequence ID" value="NZ_LT629971.1"/>
</dbReference>
<evidence type="ECO:0000256" key="1">
    <source>
        <dbReference type="SAM" id="SignalP"/>
    </source>
</evidence>
<protein>
    <recommendedName>
        <fullName evidence="4">Keratin associated protein</fullName>
    </recommendedName>
</protein>
<keyword evidence="3" id="KW-1185">Reference proteome</keyword>
<keyword evidence="1" id="KW-0732">Signal</keyword>
<accession>A0A1H6JVG3</accession>
<feature type="chain" id="PRO_5009298132" description="Keratin associated protein" evidence="1">
    <location>
        <begin position="21"/>
        <end position="92"/>
    </location>
</feature>
<name>A0A1H6JVG3_MYCRU</name>
<evidence type="ECO:0000313" key="2">
    <source>
        <dbReference type="EMBL" id="SEH65007.1"/>
    </source>
</evidence>
<reference evidence="3" key="1">
    <citation type="submission" date="2016-10" db="EMBL/GenBank/DDBJ databases">
        <authorList>
            <person name="Varghese N."/>
            <person name="Submissions S."/>
        </authorList>
    </citation>
    <scope>NUCLEOTIDE SEQUENCE [LARGE SCALE GENOMIC DNA]</scope>
    <source>
        <strain evidence="3">DSM 45405</strain>
    </source>
</reference>
<evidence type="ECO:0008006" key="4">
    <source>
        <dbReference type="Google" id="ProtNLM"/>
    </source>
</evidence>
<organism evidence="2 3">
    <name type="scientific">Mycolicibacterium rutilum</name>
    <name type="common">Mycobacterium rutilum</name>
    <dbReference type="NCBI Taxonomy" id="370526"/>
    <lineage>
        <taxon>Bacteria</taxon>
        <taxon>Bacillati</taxon>
        <taxon>Actinomycetota</taxon>
        <taxon>Actinomycetes</taxon>
        <taxon>Mycobacteriales</taxon>
        <taxon>Mycobacteriaceae</taxon>
        <taxon>Mycolicibacterium</taxon>
    </lineage>
</organism>
<dbReference type="Proteomes" id="UP000182915">
    <property type="component" value="Chromosome I"/>
</dbReference>
<feature type="signal peptide" evidence="1">
    <location>
        <begin position="1"/>
        <end position="20"/>
    </location>
</feature>
<gene>
    <name evidence="2" type="ORF">SAMN04489835_2460</name>
</gene>
<proteinExistence type="predicted"/>
<dbReference type="EMBL" id="LT629971">
    <property type="protein sequence ID" value="SEH65007.1"/>
    <property type="molecule type" value="Genomic_DNA"/>
</dbReference>
<dbReference type="STRING" id="370526.SAMN04489835_2460"/>